<feature type="compositionally biased region" description="Basic and acidic residues" evidence="1">
    <location>
        <begin position="13"/>
        <end position="23"/>
    </location>
</feature>
<dbReference type="EMBL" id="JACGLS010000007">
    <property type="protein sequence ID" value="MBA6157207.1"/>
    <property type="molecule type" value="Genomic_DNA"/>
</dbReference>
<gene>
    <name evidence="2" type="ORF">H3Z83_11850</name>
</gene>
<evidence type="ECO:0000256" key="1">
    <source>
        <dbReference type="SAM" id="MobiDB-lite"/>
    </source>
</evidence>
<feature type="region of interest" description="Disordered" evidence="1">
    <location>
        <begin position="165"/>
        <end position="196"/>
    </location>
</feature>
<feature type="compositionally biased region" description="Polar residues" evidence="1">
    <location>
        <begin position="176"/>
        <end position="185"/>
    </location>
</feature>
<evidence type="ECO:0008006" key="4">
    <source>
        <dbReference type="Google" id="ProtNLM"/>
    </source>
</evidence>
<proteinExistence type="predicted"/>
<name>A0A839ARD4_9FLAO</name>
<feature type="compositionally biased region" description="Basic and acidic residues" evidence="1">
    <location>
        <begin position="187"/>
        <end position="196"/>
    </location>
</feature>
<reference evidence="2 3" key="1">
    <citation type="submission" date="2020-07" db="EMBL/GenBank/DDBJ databases">
        <title>Bacterium isolated from marine sediment.</title>
        <authorList>
            <person name="Shang D."/>
            <person name="Du Z.-J."/>
        </authorList>
    </citation>
    <scope>NUCLEOTIDE SEQUENCE [LARGE SCALE GENOMIC DNA]</scope>
    <source>
        <strain evidence="2 3">S7007</strain>
    </source>
</reference>
<feature type="region of interest" description="Disordered" evidence="1">
    <location>
        <begin position="1"/>
        <end position="23"/>
    </location>
</feature>
<sequence length="196" mass="23313">MGVFDFLKGNKKGKSERTEKPSPEQKLFFEKAMEIVIPTFEQFGFQKHRIEIGKHSSTIIYRKDKQYLKISSSTYPRDYPYHYNIILGEGNSEDFFEYDWNSIALWRFKKEINPELKVTEYEFPKDNGIEPSLKNANSELIKYGLTFLNGELELFHKIRKEQNKDREPYKIHSPDKNGNYQTSFEPKSVEQKKKYS</sequence>
<keyword evidence="3" id="KW-1185">Reference proteome</keyword>
<dbReference type="RefSeq" id="WP_182125711.1">
    <property type="nucleotide sequence ID" value="NZ_JACGLS010000007.1"/>
</dbReference>
<protein>
    <recommendedName>
        <fullName evidence="4">DUF4304 domain-containing protein</fullName>
    </recommendedName>
</protein>
<evidence type="ECO:0000313" key="3">
    <source>
        <dbReference type="Proteomes" id="UP000563906"/>
    </source>
</evidence>
<accession>A0A839ARD4</accession>
<dbReference type="Proteomes" id="UP000563906">
    <property type="component" value="Unassembled WGS sequence"/>
</dbReference>
<evidence type="ECO:0000313" key="2">
    <source>
        <dbReference type="EMBL" id="MBA6157207.1"/>
    </source>
</evidence>
<organism evidence="2 3">
    <name type="scientific">Tenacibaculum pelagium</name>
    <dbReference type="NCBI Taxonomy" id="2759527"/>
    <lineage>
        <taxon>Bacteria</taxon>
        <taxon>Pseudomonadati</taxon>
        <taxon>Bacteroidota</taxon>
        <taxon>Flavobacteriia</taxon>
        <taxon>Flavobacteriales</taxon>
        <taxon>Flavobacteriaceae</taxon>
        <taxon>Tenacibaculum</taxon>
    </lineage>
</organism>
<comment type="caution">
    <text evidence="2">The sequence shown here is derived from an EMBL/GenBank/DDBJ whole genome shotgun (WGS) entry which is preliminary data.</text>
</comment>
<feature type="compositionally biased region" description="Basic and acidic residues" evidence="1">
    <location>
        <begin position="165"/>
        <end position="175"/>
    </location>
</feature>
<dbReference type="AlphaFoldDB" id="A0A839ARD4"/>